<dbReference type="AlphaFoldDB" id="A0AAD9Q007"/>
<reference evidence="1" key="1">
    <citation type="journal article" date="2023" name="G3 (Bethesda)">
        <title>Whole genome assembly and annotation of the endangered Caribbean coral Acropora cervicornis.</title>
        <authorList>
            <person name="Selwyn J.D."/>
            <person name="Vollmer S.V."/>
        </authorList>
    </citation>
    <scope>NUCLEOTIDE SEQUENCE</scope>
    <source>
        <strain evidence="1">K2</strain>
    </source>
</reference>
<dbReference type="InterPro" id="IPR043502">
    <property type="entry name" value="DNA/RNA_pol_sf"/>
</dbReference>
<name>A0AAD9Q007_ACRCE</name>
<dbReference type="SUPFAM" id="SSF56672">
    <property type="entry name" value="DNA/RNA polymerases"/>
    <property type="match status" value="1"/>
</dbReference>
<comment type="caution">
    <text evidence="1">The sequence shown here is derived from an EMBL/GenBank/DDBJ whole genome shotgun (WGS) entry which is preliminary data.</text>
</comment>
<protein>
    <recommendedName>
        <fullName evidence="3">Peptidase A2 domain-containing protein</fullName>
    </recommendedName>
</protein>
<dbReference type="CDD" id="cd05481">
    <property type="entry name" value="retropepsin_like_LTR_1"/>
    <property type="match status" value="1"/>
</dbReference>
<proteinExistence type="predicted"/>
<gene>
    <name evidence="1" type="ORF">P5673_026767</name>
</gene>
<sequence length="357" mass="39667">MAELAGLPIPYIDWSSSEALQALRKFKNLCDERSELASTWTLSTNEKKLSTYWTKFEDLVAPRKCKYTNHDEHIIDALIFQSNNPRVQSNLLEHDDTLTLDKPVNIARTQQNQTLGLHQQITTALTQLYSHSLYINSVSENDPLALLQLQVDSGQVTEPLLCKIDTGAEGNIITVDTFKPLCPQSRYSSDGTPLGPTPSGTTIYAFGGHITPHFGTCDLILSHHGHSKSCALHVVNTEGPTTLGLPTCSDMKLVTLNYDQSCTYARLAGEYRCEVRNSLPTSRLLPRNWFHQVPEALREPLKTELDALIEQGIIAKVDEPTDWVNSLVCVTKSNGILQLCVDPKDLNHAIKGPHHCT</sequence>
<reference evidence="1" key="2">
    <citation type="journal article" date="2023" name="Science">
        <title>Genomic signatures of disease resistance in endangered staghorn corals.</title>
        <authorList>
            <person name="Vollmer S.V."/>
            <person name="Selwyn J.D."/>
            <person name="Despard B.A."/>
            <person name="Roesel C.L."/>
        </authorList>
    </citation>
    <scope>NUCLEOTIDE SEQUENCE</scope>
    <source>
        <strain evidence="1">K2</strain>
    </source>
</reference>
<dbReference type="InterPro" id="IPR050951">
    <property type="entry name" value="Retrovirus_Pol_polyprotein"/>
</dbReference>
<evidence type="ECO:0000313" key="2">
    <source>
        <dbReference type="Proteomes" id="UP001249851"/>
    </source>
</evidence>
<dbReference type="PANTHER" id="PTHR37984:SF7">
    <property type="entry name" value="INTEGRASE CATALYTIC DOMAIN-CONTAINING PROTEIN"/>
    <property type="match status" value="1"/>
</dbReference>
<evidence type="ECO:0000313" key="1">
    <source>
        <dbReference type="EMBL" id="KAK2552240.1"/>
    </source>
</evidence>
<evidence type="ECO:0008006" key="3">
    <source>
        <dbReference type="Google" id="ProtNLM"/>
    </source>
</evidence>
<keyword evidence="2" id="KW-1185">Reference proteome</keyword>
<organism evidence="1 2">
    <name type="scientific">Acropora cervicornis</name>
    <name type="common">Staghorn coral</name>
    <dbReference type="NCBI Taxonomy" id="6130"/>
    <lineage>
        <taxon>Eukaryota</taxon>
        <taxon>Metazoa</taxon>
        <taxon>Cnidaria</taxon>
        <taxon>Anthozoa</taxon>
        <taxon>Hexacorallia</taxon>
        <taxon>Scleractinia</taxon>
        <taxon>Astrocoeniina</taxon>
        <taxon>Acroporidae</taxon>
        <taxon>Acropora</taxon>
    </lineage>
</organism>
<dbReference type="EMBL" id="JARQWQ010000089">
    <property type="protein sequence ID" value="KAK2552240.1"/>
    <property type="molecule type" value="Genomic_DNA"/>
</dbReference>
<dbReference type="Gene3D" id="3.10.10.10">
    <property type="entry name" value="HIV Type 1 Reverse Transcriptase, subunit A, domain 1"/>
    <property type="match status" value="1"/>
</dbReference>
<dbReference type="Proteomes" id="UP001249851">
    <property type="component" value="Unassembled WGS sequence"/>
</dbReference>
<accession>A0AAD9Q007</accession>
<dbReference type="PANTHER" id="PTHR37984">
    <property type="entry name" value="PROTEIN CBG26694"/>
    <property type="match status" value="1"/>
</dbReference>